<dbReference type="EMBL" id="SPHZ02000005">
    <property type="protein sequence ID" value="KAF0916752.1"/>
    <property type="molecule type" value="Genomic_DNA"/>
</dbReference>
<evidence type="ECO:0000313" key="2">
    <source>
        <dbReference type="EMBL" id="KAF0916752.1"/>
    </source>
</evidence>
<reference evidence="2 3" key="1">
    <citation type="submission" date="2019-11" db="EMBL/GenBank/DDBJ databases">
        <title>Whole genome sequence of Oryza granulata.</title>
        <authorList>
            <person name="Li W."/>
        </authorList>
    </citation>
    <scope>NUCLEOTIDE SEQUENCE [LARGE SCALE GENOMIC DNA]</scope>
    <source>
        <strain evidence="3">cv. Menghai</strain>
        <tissue evidence="2">Leaf</tissue>
    </source>
</reference>
<evidence type="ECO:0000256" key="1">
    <source>
        <dbReference type="SAM" id="MobiDB-lite"/>
    </source>
</evidence>
<protein>
    <submittedName>
        <fullName evidence="2">Uncharacterized protein</fullName>
    </submittedName>
</protein>
<comment type="caution">
    <text evidence="2">The sequence shown here is derived from an EMBL/GenBank/DDBJ whole genome shotgun (WGS) entry which is preliminary data.</text>
</comment>
<dbReference type="AlphaFoldDB" id="A0A6G1DX25"/>
<name>A0A6G1DX25_9ORYZ</name>
<organism evidence="2 3">
    <name type="scientific">Oryza meyeriana var. granulata</name>
    <dbReference type="NCBI Taxonomy" id="110450"/>
    <lineage>
        <taxon>Eukaryota</taxon>
        <taxon>Viridiplantae</taxon>
        <taxon>Streptophyta</taxon>
        <taxon>Embryophyta</taxon>
        <taxon>Tracheophyta</taxon>
        <taxon>Spermatophyta</taxon>
        <taxon>Magnoliopsida</taxon>
        <taxon>Liliopsida</taxon>
        <taxon>Poales</taxon>
        <taxon>Poaceae</taxon>
        <taxon>BOP clade</taxon>
        <taxon>Oryzoideae</taxon>
        <taxon>Oryzeae</taxon>
        <taxon>Oryzinae</taxon>
        <taxon>Oryza</taxon>
        <taxon>Oryza meyeriana</taxon>
    </lineage>
</organism>
<proteinExistence type="predicted"/>
<feature type="region of interest" description="Disordered" evidence="1">
    <location>
        <begin position="70"/>
        <end position="106"/>
    </location>
</feature>
<sequence>MGNGKTTRAPPLYVALRAASVATCIAPGDDDEPCLLRGLGQDVLSGARPAWWGPYVPWCLRRRSLPSTLMNGPAWRADDEAARVTRDDQVTPKAEGSPEPRPVPLY</sequence>
<keyword evidence="3" id="KW-1185">Reference proteome</keyword>
<feature type="compositionally biased region" description="Basic and acidic residues" evidence="1">
    <location>
        <begin position="76"/>
        <end position="90"/>
    </location>
</feature>
<dbReference type="Proteomes" id="UP000479710">
    <property type="component" value="Unassembled WGS sequence"/>
</dbReference>
<gene>
    <name evidence="2" type="ORF">E2562_011592</name>
</gene>
<evidence type="ECO:0000313" key="3">
    <source>
        <dbReference type="Proteomes" id="UP000479710"/>
    </source>
</evidence>
<accession>A0A6G1DX25</accession>